<organism evidence="1">
    <name type="scientific">Herbaspirillum huttiense subsp. nephrolepidis</name>
    <dbReference type="NCBI Taxonomy" id="3075126"/>
    <lineage>
        <taxon>Bacteria</taxon>
        <taxon>Pseudomonadati</taxon>
        <taxon>Pseudomonadota</taxon>
        <taxon>Betaproteobacteria</taxon>
        <taxon>Burkholderiales</taxon>
        <taxon>Oxalobacteraceae</taxon>
        <taxon>Herbaspirillum</taxon>
    </lineage>
</organism>
<gene>
    <name evidence="1" type="ORF">RJN63_12175</name>
</gene>
<evidence type="ECO:0000313" key="1">
    <source>
        <dbReference type="EMBL" id="MDT0337591.1"/>
    </source>
</evidence>
<comment type="caution">
    <text evidence="1">The sequence shown here is derived from an EMBL/GenBank/DDBJ whole genome shotgun (WGS) entry which is preliminary data.</text>
</comment>
<reference evidence="1" key="1">
    <citation type="submission" date="2023-02" db="EMBL/GenBank/DDBJ databases">
        <title>Description of Herbaspirillum huttiense subsp. nephrolepsisexaltata and Herbaspirillum huttiense subsp. lycopersicon.</title>
        <authorList>
            <person name="Poudel M."/>
            <person name="Sharma A."/>
            <person name="Goss E."/>
            <person name="Tapia J.H."/>
            <person name="Harmon C.M."/>
            <person name="Jones J.B."/>
        </authorList>
    </citation>
    <scope>NUCLEOTIDE SEQUENCE</scope>
    <source>
        <strain evidence="1">NC40101</strain>
    </source>
</reference>
<accession>A0AAE4K888</accession>
<name>A0AAE4K888_9BURK</name>
<proteinExistence type="predicted"/>
<sequence>MNQSSTAPQGIKVNVADIPAEGLPILFRRGEAFGKLIEWFEPEAGILFQDSDGEPKGTAVSVDFDGCTECYAGWAARSKIWWRYADDALQGSTGEHCMQILEVLHAPPVQKVSEHADLKMRFNEAVRDLVATPSAPLNLEERVGDLLNILDKLNPPCPEELSDPTARQVRFEALLKRIRAELDARAQLESSGAWVKVDL</sequence>
<protein>
    <submittedName>
        <fullName evidence="1">Uncharacterized protein</fullName>
    </submittedName>
</protein>
<dbReference type="EMBL" id="JAVRAA010000005">
    <property type="protein sequence ID" value="MDT0337591.1"/>
    <property type="molecule type" value="Genomic_DNA"/>
</dbReference>
<dbReference type="AlphaFoldDB" id="A0AAE4K888"/>
<dbReference type="RefSeq" id="WP_284078332.1">
    <property type="nucleotide sequence ID" value="NZ_JAVLSM010000007.1"/>
</dbReference>